<name>A0A3B4AHB1_9GOBI</name>
<dbReference type="InterPro" id="IPR018967">
    <property type="entry name" value="FeS-contain_CDGSH-typ"/>
</dbReference>
<comment type="cofactor">
    <cofactor evidence="5">
        <name>[2Fe-2S] cluster</name>
        <dbReference type="ChEBI" id="CHEBI:190135"/>
    </cofactor>
</comment>
<dbReference type="Ensembl" id="ENSPMGT00000017606.1">
    <property type="protein sequence ID" value="ENSPMGP00000016482.1"/>
    <property type="gene ID" value="ENSPMGG00000013544.1"/>
</dbReference>
<dbReference type="Gene3D" id="3.40.5.90">
    <property type="entry name" value="CDGSH iron-sulfur domain, mitoNEET-type"/>
    <property type="match status" value="2"/>
</dbReference>
<keyword evidence="1" id="KW-0001">2Fe-2S</keyword>
<reference evidence="7" key="2">
    <citation type="submission" date="2025-09" db="UniProtKB">
        <authorList>
            <consortium name="Ensembl"/>
        </authorList>
    </citation>
    <scope>IDENTIFICATION</scope>
</reference>
<evidence type="ECO:0000256" key="5">
    <source>
        <dbReference type="ARBA" id="ARBA00034078"/>
    </source>
</evidence>
<evidence type="ECO:0000259" key="6">
    <source>
        <dbReference type="SMART" id="SM00704"/>
    </source>
</evidence>
<evidence type="ECO:0000313" key="8">
    <source>
        <dbReference type="Proteomes" id="UP000261520"/>
    </source>
</evidence>
<sequence>KHSVGYIQLLHFTLLNHLNTYKNVSSSIGLDIVAVNKNIVKLKAGKRYAWCACGHSQKQPFCDGTHRAKAPNIEPMRFTAEKNQTVLLCACKQTRNGPYCDGTHIKVIFNDVVNYVKRAFKK</sequence>
<feature type="domain" description="Iron-binding zinc finger CDGSH type" evidence="6">
    <location>
        <begin position="75"/>
        <end position="110"/>
    </location>
</feature>
<dbReference type="InterPro" id="IPR042216">
    <property type="entry name" value="MitoNEET_CISD"/>
</dbReference>
<organism evidence="7 8">
    <name type="scientific">Periophthalmus magnuspinnatus</name>
    <dbReference type="NCBI Taxonomy" id="409849"/>
    <lineage>
        <taxon>Eukaryota</taxon>
        <taxon>Metazoa</taxon>
        <taxon>Chordata</taxon>
        <taxon>Craniata</taxon>
        <taxon>Vertebrata</taxon>
        <taxon>Euteleostomi</taxon>
        <taxon>Actinopterygii</taxon>
        <taxon>Neopterygii</taxon>
        <taxon>Teleostei</taxon>
        <taxon>Neoteleostei</taxon>
        <taxon>Acanthomorphata</taxon>
        <taxon>Gobiaria</taxon>
        <taxon>Gobiiformes</taxon>
        <taxon>Gobioidei</taxon>
        <taxon>Gobiidae</taxon>
        <taxon>Oxudercinae</taxon>
        <taxon>Periophthalmus</taxon>
    </lineage>
</organism>
<keyword evidence="8" id="KW-1185">Reference proteome</keyword>
<evidence type="ECO:0000256" key="3">
    <source>
        <dbReference type="ARBA" id="ARBA00023004"/>
    </source>
</evidence>
<dbReference type="GO" id="GO:0005739">
    <property type="term" value="C:mitochondrion"/>
    <property type="evidence" value="ECO:0007669"/>
    <property type="project" value="TreeGrafter"/>
</dbReference>
<protein>
    <recommendedName>
        <fullName evidence="6">Iron-binding zinc finger CDGSH type domain-containing protein</fullName>
    </recommendedName>
</protein>
<evidence type="ECO:0000256" key="1">
    <source>
        <dbReference type="ARBA" id="ARBA00022714"/>
    </source>
</evidence>
<dbReference type="STRING" id="409849.ENSPMGP00000016482"/>
<keyword evidence="3" id="KW-0408">Iron</keyword>
<dbReference type="Pfam" id="PF09360">
    <property type="entry name" value="zf-CDGSH"/>
    <property type="match status" value="2"/>
</dbReference>
<dbReference type="AlphaFoldDB" id="A0A3B4AHB1"/>
<keyword evidence="4" id="KW-0411">Iron-sulfur</keyword>
<dbReference type="SMART" id="SM00704">
    <property type="entry name" value="ZnF_CDGSH"/>
    <property type="match status" value="2"/>
</dbReference>
<evidence type="ECO:0000256" key="4">
    <source>
        <dbReference type="ARBA" id="ARBA00023014"/>
    </source>
</evidence>
<accession>A0A3B4AHB1</accession>
<evidence type="ECO:0000256" key="2">
    <source>
        <dbReference type="ARBA" id="ARBA00022723"/>
    </source>
</evidence>
<dbReference type="Proteomes" id="UP000261520">
    <property type="component" value="Unplaced"/>
</dbReference>
<evidence type="ECO:0000313" key="7">
    <source>
        <dbReference type="Ensembl" id="ENSPMGP00000016482.1"/>
    </source>
</evidence>
<reference evidence="7" key="1">
    <citation type="submission" date="2025-08" db="UniProtKB">
        <authorList>
            <consortium name="Ensembl"/>
        </authorList>
    </citation>
    <scope>IDENTIFICATION</scope>
</reference>
<proteinExistence type="predicted"/>
<dbReference type="PANTHER" id="PTHR46491">
    <property type="entry name" value="CDGSH IRON SULFUR DOMAIN PROTEIN HOMOLOG"/>
    <property type="match status" value="1"/>
</dbReference>
<feature type="domain" description="Iron-binding zinc finger CDGSH type" evidence="6">
    <location>
        <begin position="38"/>
        <end position="72"/>
    </location>
</feature>
<dbReference type="GO" id="GO:0046872">
    <property type="term" value="F:metal ion binding"/>
    <property type="evidence" value="ECO:0007669"/>
    <property type="project" value="UniProtKB-KW"/>
</dbReference>
<dbReference type="InterPro" id="IPR052950">
    <property type="entry name" value="CISD"/>
</dbReference>
<dbReference type="GO" id="GO:0051537">
    <property type="term" value="F:2 iron, 2 sulfur cluster binding"/>
    <property type="evidence" value="ECO:0007669"/>
    <property type="project" value="UniProtKB-KW"/>
</dbReference>
<keyword evidence="2" id="KW-0479">Metal-binding</keyword>
<dbReference type="PANTHER" id="PTHR46491:SF3">
    <property type="entry name" value="CDGSH IRON-SULFUR DOMAIN-CONTAINING PROTEIN 3, MITOCHONDRIAL"/>
    <property type="match status" value="1"/>
</dbReference>